<dbReference type="Gene3D" id="3.10.180.10">
    <property type="entry name" value="2,3-Dihydroxybiphenyl 1,2-Dioxygenase, domain 1"/>
    <property type="match status" value="2"/>
</dbReference>
<gene>
    <name evidence="2" type="ORF">JFL43_06160</name>
</gene>
<dbReference type="PANTHER" id="PTHR43279:SF1">
    <property type="entry name" value="CATECHOL-2,3-DIOXYGENASE"/>
    <property type="match status" value="1"/>
</dbReference>
<dbReference type="EMBL" id="JAEOAH010000005">
    <property type="protein sequence ID" value="MBK3494450.1"/>
    <property type="molecule type" value="Genomic_DNA"/>
</dbReference>
<dbReference type="RefSeq" id="WP_200748320.1">
    <property type="nucleotide sequence ID" value="NZ_JAEOAH010000005.1"/>
</dbReference>
<sequence>MVQRIDDKQGKFVLDEATQVGSVILKVKDLERQIEFYENVVGLELLEKNTQQAKFGGKGSRKVIFELEKTAEKLQPTKSTGLFHTAFLLPSREAFATKFFEILRNKETINSPIEQESRFPHFERFIPIARLDSASDHGYSEAFYLYDIEGNGIEIYADRDRGDWDKYPGGSNPLNFKELAPLADFDTDGKLPTETIIGHVHLRVANIEESVDFYINTLGFEEQEIIDTAFFISAGGYHHHLAGNVWSGEGLQKAAENESGLKEVRLKIPTTELFETAKNYIKQQIQIQDLGTEFAVEDPSGNRIVFEIA</sequence>
<proteinExistence type="predicted"/>
<dbReference type="InterPro" id="IPR029068">
    <property type="entry name" value="Glyas_Bleomycin-R_OHBP_Dase"/>
</dbReference>
<dbReference type="PROSITE" id="PS51819">
    <property type="entry name" value="VOC"/>
    <property type="match status" value="2"/>
</dbReference>
<feature type="domain" description="VOC" evidence="1">
    <location>
        <begin position="19"/>
        <end position="158"/>
    </location>
</feature>
<dbReference type="SUPFAM" id="SSF54593">
    <property type="entry name" value="Glyoxalase/Bleomycin resistance protein/Dihydroxybiphenyl dioxygenase"/>
    <property type="match status" value="1"/>
</dbReference>
<dbReference type="CDD" id="cd16359">
    <property type="entry name" value="VOC_BsCatE_like_C"/>
    <property type="match status" value="1"/>
</dbReference>
<dbReference type="InterPro" id="IPR004360">
    <property type="entry name" value="Glyas_Fos-R_dOase_dom"/>
</dbReference>
<feature type="domain" description="VOC" evidence="1">
    <location>
        <begin position="196"/>
        <end position="309"/>
    </location>
</feature>
<protein>
    <submittedName>
        <fullName evidence="2">VOC family protein</fullName>
    </submittedName>
</protein>
<keyword evidence="3" id="KW-1185">Reference proteome</keyword>
<reference evidence="2 3" key="1">
    <citation type="submission" date="2020-12" db="EMBL/GenBank/DDBJ databases">
        <title>YIM B01967 draft genome.</title>
        <authorList>
            <person name="Yan X."/>
        </authorList>
    </citation>
    <scope>NUCLEOTIDE SEQUENCE [LARGE SCALE GENOMIC DNA]</scope>
    <source>
        <strain evidence="2 3">YIM B01967</strain>
    </source>
</reference>
<dbReference type="Pfam" id="PF00903">
    <property type="entry name" value="Glyoxalase"/>
    <property type="match status" value="2"/>
</dbReference>
<dbReference type="InterPro" id="IPR037523">
    <property type="entry name" value="VOC_core"/>
</dbReference>
<name>A0ABS1H4W6_9BACL</name>
<evidence type="ECO:0000313" key="2">
    <source>
        <dbReference type="EMBL" id="MBK3494450.1"/>
    </source>
</evidence>
<dbReference type="PANTHER" id="PTHR43279">
    <property type="entry name" value="CATECHOL-2,3-DIOXYGENASE"/>
    <property type="match status" value="1"/>
</dbReference>
<evidence type="ECO:0000313" key="3">
    <source>
        <dbReference type="Proteomes" id="UP000618943"/>
    </source>
</evidence>
<accession>A0ABS1H4W6</accession>
<evidence type="ECO:0000259" key="1">
    <source>
        <dbReference type="PROSITE" id="PS51819"/>
    </source>
</evidence>
<organism evidence="2 3">
    <name type="scientific">Viridibacillus soli</name>
    <dbReference type="NCBI Taxonomy" id="2798301"/>
    <lineage>
        <taxon>Bacteria</taxon>
        <taxon>Bacillati</taxon>
        <taxon>Bacillota</taxon>
        <taxon>Bacilli</taxon>
        <taxon>Bacillales</taxon>
        <taxon>Caryophanaceae</taxon>
        <taxon>Viridibacillus</taxon>
    </lineage>
</organism>
<dbReference type="Proteomes" id="UP000618943">
    <property type="component" value="Unassembled WGS sequence"/>
</dbReference>
<comment type="caution">
    <text evidence="2">The sequence shown here is derived from an EMBL/GenBank/DDBJ whole genome shotgun (WGS) entry which is preliminary data.</text>
</comment>